<dbReference type="GO" id="GO:0046677">
    <property type="term" value="P:response to antibiotic"/>
    <property type="evidence" value="ECO:0007669"/>
    <property type="project" value="TreeGrafter"/>
</dbReference>
<dbReference type="Gene3D" id="2.40.30.170">
    <property type="match status" value="1"/>
</dbReference>
<evidence type="ECO:0000259" key="7">
    <source>
        <dbReference type="Pfam" id="PF25944"/>
    </source>
</evidence>
<dbReference type="InterPro" id="IPR058625">
    <property type="entry name" value="MdtA-like_BSH"/>
</dbReference>
<dbReference type="Proteomes" id="UP000198761">
    <property type="component" value="Unassembled WGS sequence"/>
</dbReference>
<dbReference type="Gene3D" id="1.10.287.470">
    <property type="entry name" value="Helix hairpin bin"/>
    <property type="match status" value="1"/>
</dbReference>
<feature type="signal peptide" evidence="4">
    <location>
        <begin position="1"/>
        <end position="34"/>
    </location>
</feature>
<comment type="similarity">
    <text evidence="2">Belongs to the membrane fusion protein (MFP) (TC 8.A.1) family.</text>
</comment>
<accession>A0A1H7YFR2</accession>
<dbReference type="AlphaFoldDB" id="A0A1H7YFR2"/>
<dbReference type="Gene3D" id="2.40.420.20">
    <property type="match status" value="1"/>
</dbReference>
<dbReference type="Pfam" id="PF25876">
    <property type="entry name" value="HH_MFP_RND"/>
    <property type="match status" value="1"/>
</dbReference>
<evidence type="ECO:0000259" key="6">
    <source>
        <dbReference type="Pfam" id="PF25917"/>
    </source>
</evidence>
<dbReference type="InterPro" id="IPR058627">
    <property type="entry name" value="MdtA-like_C"/>
</dbReference>
<dbReference type="InterPro" id="IPR058624">
    <property type="entry name" value="MdtA-like_HH"/>
</dbReference>
<evidence type="ECO:0000256" key="3">
    <source>
        <dbReference type="SAM" id="Coils"/>
    </source>
</evidence>
<dbReference type="OrthoDB" id="7811737at2"/>
<evidence type="ECO:0000313" key="10">
    <source>
        <dbReference type="Proteomes" id="UP000198761"/>
    </source>
</evidence>
<feature type="coiled-coil region" evidence="3">
    <location>
        <begin position="148"/>
        <end position="175"/>
    </location>
</feature>
<dbReference type="PANTHER" id="PTHR30158:SF3">
    <property type="entry name" value="MULTIDRUG EFFLUX PUMP SUBUNIT ACRA-RELATED"/>
    <property type="match status" value="1"/>
</dbReference>
<evidence type="ECO:0000259" key="8">
    <source>
        <dbReference type="Pfam" id="PF25967"/>
    </source>
</evidence>
<dbReference type="SUPFAM" id="SSF111369">
    <property type="entry name" value="HlyD-like secretion proteins"/>
    <property type="match status" value="1"/>
</dbReference>
<feature type="domain" description="Multidrug resistance protein MdtA-like barrel-sandwich hybrid" evidence="6">
    <location>
        <begin position="70"/>
        <end position="212"/>
    </location>
</feature>
<evidence type="ECO:0000313" key="9">
    <source>
        <dbReference type="EMBL" id="SEM44960.1"/>
    </source>
</evidence>
<feature type="domain" description="Multidrug resistance protein MdtA-like beta-barrel" evidence="7">
    <location>
        <begin position="216"/>
        <end position="304"/>
    </location>
</feature>
<reference evidence="9 10" key="1">
    <citation type="submission" date="2016-10" db="EMBL/GenBank/DDBJ databases">
        <authorList>
            <person name="de Groot N.N."/>
        </authorList>
    </citation>
    <scope>NUCLEOTIDE SEQUENCE [LARGE SCALE GENOMIC DNA]</scope>
    <source>
        <strain evidence="9 10">DSM 3857</strain>
    </source>
</reference>
<dbReference type="Pfam" id="PF25967">
    <property type="entry name" value="RND-MFP_C"/>
    <property type="match status" value="1"/>
</dbReference>
<comment type="subcellular location">
    <subcellularLocation>
        <location evidence="1">Cell envelope</location>
    </subcellularLocation>
</comment>
<dbReference type="Pfam" id="PF25917">
    <property type="entry name" value="BSH_RND"/>
    <property type="match status" value="1"/>
</dbReference>
<dbReference type="GO" id="GO:0030313">
    <property type="term" value="C:cell envelope"/>
    <property type="evidence" value="ECO:0007669"/>
    <property type="project" value="UniProtKB-SubCell"/>
</dbReference>
<dbReference type="GO" id="GO:0005886">
    <property type="term" value="C:plasma membrane"/>
    <property type="evidence" value="ECO:0007669"/>
    <property type="project" value="TreeGrafter"/>
</dbReference>
<dbReference type="Gene3D" id="2.40.50.100">
    <property type="match status" value="1"/>
</dbReference>
<dbReference type="GO" id="GO:0015562">
    <property type="term" value="F:efflux transmembrane transporter activity"/>
    <property type="evidence" value="ECO:0007669"/>
    <property type="project" value="InterPro"/>
</dbReference>
<dbReference type="STRING" id="933059.SAMN04488103_101186"/>
<dbReference type="PANTHER" id="PTHR30158">
    <property type="entry name" value="ACRA/E-RELATED COMPONENT OF DRUG EFFLUX TRANSPORTER"/>
    <property type="match status" value="1"/>
</dbReference>
<feature type="chain" id="PRO_5011737678" evidence="4">
    <location>
        <begin position="35"/>
        <end position="400"/>
    </location>
</feature>
<protein>
    <submittedName>
        <fullName evidence="9">Membrane fusion protein, multidrug efflux system</fullName>
    </submittedName>
</protein>
<evidence type="ECO:0000256" key="2">
    <source>
        <dbReference type="ARBA" id="ARBA00009477"/>
    </source>
</evidence>
<dbReference type="RefSeq" id="WP_091295439.1">
    <property type="nucleotide sequence ID" value="NZ_FOCE01000001.1"/>
</dbReference>
<name>A0A1H7YFR2_9RHOB</name>
<dbReference type="NCBIfam" id="TIGR01730">
    <property type="entry name" value="RND_mfp"/>
    <property type="match status" value="1"/>
</dbReference>
<dbReference type="InterPro" id="IPR058626">
    <property type="entry name" value="MdtA-like_b-barrel"/>
</dbReference>
<gene>
    <name evidence="9" type="ORF">SAMN04488103_101186</name>
</gene>
<keyword evidence="4" id="KW-0732">Signal</keyword>
<feature type="domain" description="Multidrug resistance protein MdtA-like C-terminal permuted SH3" evidence="8">
    <location>
        <begin position="308"/>
        <end position="366"/>
    </location>
</feature>
<dbReference type="InterPro" id="IPR006143">
    <property type="entry name" value="RND_pump_MFP"/>
</dbReference>
<evidence type="ECO:0000259" key="5">
    <source>
        <dbReference type="Pfam" id="PF25876"/>
    </source>
</evidence>
<keyword evidence="3" id="KW-0175">Coiled coil</keyword>
<organism evidence="9 10">
    <name type="scientific">Gemmobacter aquatilis</name>
    <dbReference type="NCBI Taxonomy" id="933059"/>
    <lineage>
        <taxon>Bacteria</taxon>
        <taxon>Pseudomonadati</taxon>
        <taxon>Pseudomonadota</taxon>
        <taxon>Alphaproteobacteria</taxon>
        <taxon>Rhodobacterales</taxon>
        <taxon>Paracoccaceae</taxon>
        <taxon>Gemmobacter</taxon>
    </lineage>
</organism>
<dbReference type="EMBL" id="FOCE01000001">
    <property type="protein sequence ID" value="SEM44960.1"/>
    <property type="molecule type" value="Genomic_DNA"/>
</dbReference>
<dbReference type="Pfam" id="PF25944">
    <property type="entry name" value="Beta-barrel_RND"/>
    <property type="match status" value="1"/>
</dbReference>
<evidence type="ECO:0000256" key="4">
    <source>
        <dbReference type="SAM" id="SignalP"/>
    </source>
</evidence>
<feature type="domain" description="Multidrug resistance protein MdtA-like alpha-helical hairpin" evidence="5">
    <location>
        <begin position="111"/>
        <end position="179"/>
    </location>
</feature>
<keyword evidence="10" id="KW-1185">Reference proteome</keyword>
<sequence length="400" mass="41501">MTDLGLGGAAARMKVRLGVALLFLAALLPAGAQAQTAGAERPPAQVGVITVATQDVPRSYTLPGRAIAYEQADIRPRISGVITEVLYAPGQPISAGAPMFQLDDVTARADLRSAEATVGSARAQVNVSKSALDRAERLVNSGVTQADLDAARADHEKALADLQSAEAALEVAQTQLSWTRISSPIAGVAGLANLSVGDLVTANQTEALATVTRLDPIDVDVFAPAARMLQLRDEIALGTLRAADQMNLTVTLENGQTYASRGTLVASGSEVSTSTGTVDYRFRVSNPDNRILPGMFLRGELEVGTAPAILVPQMAAIRDRQGALTVWVVQDGKATQKPITSTGSYGAAWVVMQGLTDGETLVVDGMSNLKPGDAVSPVPVTISDSGVVIDQPTQAPAASE</sequence>
<evidence type="ECO:0000256" key="1">
    <source>
        <dbReference type="ARBA" id="ARBA00004196"/>
    </source>
</evidence>
<proteinExistence type="inferred from homology"/>